<dbReference type="PANTHER" id="PTHR10443:SF12">
    <property type="entry name" value="DIPEPTIDASE"/>
    <property type="match status" value="1"/>
</dbReference>
<evidence type="ECO:0000313" key="4">
    <source>
        <dbReference type="EMBL" id="KAK7540279.1"/>
    </source>
</evidence>
<keyword evidence="2" id="KW-0378">Hydrolase</keyword>
<dbReference type="EC" id="3.4.13.19" evidence="2"/>
<dbReference type="CDD" id="cd01301">
    <property type="entry name" value="rDP_like"/>
    <property type="match status" value="1"/>
</dbReference>
<dbReference type="SUPFAM" id="SSF51556">
    <property type="entry name" value="Metallo-dependent hydrolases"/>
    <property type="match status" value="1"/>
</dbReference>
<reference evidence="4 5" key="1">
    <citation type="submission" date="2024-04" db="EMBL/GenBank/DDBJ databases">
        <title>Phyllosticta paracitricarpa is synonymous to the EU quarantine fungus P. citricarpa based on phylogenomic analyses.</title>
        <authorList>
            <consortium name="Lawrence Berkeley National Laboratory"/>
            <person name="Van Ingen-Buijs V.A."/>
            <person name="Van Westerhoven A.C."/>
            <person name="Haridas S."/>
            <person name="Skiadas P."/>
            <person name="Martin F."/>
            <person name="Groenewald J.Z."/>
            <person name="Crous P.W."/>
            <person name="Seidl M.F."/>
        </authorList>
    </citation>
    <scope>NUCLEOTIDE SEQUENCE [LARGE SCALE GENOMIC DNA]</scope>
    <source>
        <strain evidence="4 5">CBS 122670</strain>
    </source>
</reference>
<keyword evidence="3" id="KW-0472">Membrane</keyword>
<evidence type="ECO:0000313" key="5">
    <source>
        <dbReference type="Proteomes" id="UP001365128"/>
    </source>
</evidence>
<dbReference type="Gene3D" id="3.20.20.140">
    <property type="entry name" value="Metal-dependent hydrolases"/>
    <property type="match status" value="1"/>
</dbReference>
<dbReference type="InterPro" id="IPR032466">
    <property type="entry name" value="Metal_Hydrolase"/>
</dbReference>
<feature type="transmembrane region" description="Helical" evidence="3">
    <location>
        <begin position="21"/>
        <end position="41"/>
    </location>
</feature>
<dbReference type="Proteomes" id="UP001365128">
    <property type="component" value="Unassembled WGS sequence"/>
</dbReference>
<name>A0ABR1LYK1_9PEZI</name>
<dbReference type="PANTHER" id="PTHR10443">
    <property type="entry name" value="MICROSOMAL DIPEPTIDASE"/>
    <property type="match status" value="1"/>
</dbReference>
<keyword evidence="1 2" id="KW-0224">Dipeptidase</keyword>
<keyword evidence="2" id="KW-0482">Metalloprotease</keyword>
<comment type="similarity">
    <text evidence="2">Belongs to the metallo-dependent hydrolases superfamily. Peptidase M19 family.</text>
</comment>
<protein>
    <recommendedName>
        <fullName evidence="2">Dipeptidase</fullName>
        <ecNumber evidence="2">3.4.13.19</ecNumber>
    </recommendedName>
</protein>
<comment type="cofactor">
    <cofactor evidence="2">
        <name>Zn(2+)</name>
        <dbReference type="ChEBI" id="CHEBI:29105"/>
    </cofactor>
</comment>
<keyword evidence="2" id="KW-0479">Metal-binding</keyword>
<proteinExistence type="inferred from homology"/>
<evidence type="ECO:0000256" key="1">
    <source>
        <dbReference type="ARBA" id="ARBA00022997"/>
    </source>
</evidence>
<keyword evidence="2" id="KW-0862">Zinc</keyword>
<comment type="catalytic activity">
    <reaction evidence="2">
        <text>an L-aminoacyl-L-amino acid + H2O = 2 an L-alpha-amino acid</text>
        <dbReference type="Rhea" id="RHEA:48940"/>
        <dbReference type="ChEBI" id="CHEBI:15377"/>
        <dbReference type="ChEBI" id="CHEBI:59869"/>
        <dbReference type="ChEBI" id="CHEBI:77460"/>
        <dbReference type="EC" id="3.4.13.19"/>
    </reaction>
</comment>
<evidence type="ECO:0000256" key="3">
    <source>
        <dbReference type="SAM" id="Phobius"/>
    </source>
</evidence>
<sequence>MEKKGEQYQHLVPQVPKRKRHAWTTGLVALASLLLTGLAALSTSRARFWPSCNRDPVHEVLSTVPLIDGHNDFPIYIRAFYYNRIYGKNFSETEELVGQVDFPRLQRSGLRAQFWSAYVECPHNDGPVDDQETYYEPMHQTLQQIDLIYRLIDAYPWRLQYADTAADVWAQFADQRGPPTISSLIGVEGLHQVANSASALRMFRSLGVRYVTLTHCCHNRYADSCSPAEPLHGGLSAAGRDVVHEMNRLGLMVDLSHTSAATQREALRLSRAPVAYTHSAARALCDHPRNVDDEELLALKANDGIIMVNFFPGFVACAPRAELKDVADHVEYMGNLIGYRHVGIGADFDGMGFDPAPEGLEDVGTYPALIAELLRRGVSVEDVRGVAGANVLRVLAEVERVAEEMEDVEPLEDQVKSIF</sequence>
<dbReference type="PROSITE" id="PS51365">
    <property type="entry name" value="RENAL_DIPEPTIDASE_2"/>
    <property type="match status" value="1"/>
</dbReference>
<keyword evidence="5" id="KW-1185">Reference proteome</keyword>
<keyword evidence="3" id="KW-0812">Transmembrane</keyword>
<dbReference type="InterPro" id="IPR008257">
    <property type="entry name" value="Pept_M19"/>
</dbReference>
<dbReference type="EMBL" id="JBBPDW010000026">
    <property type="protein sequence ID" value="KAK7540279.1"/>
    <property type="molecule type" value="Genomic_DNA"/>
</dbReference>
<keyword evidence="2" id="KW-0645">Protease</keyword>
<organism evidence="4 5">
    <name type="scientific">Phyllosticta citricarpa</name>
    <dbReference type="NCBI Taxonomy" id="55181"/>
    <lineage>
        <taxon>Eukaryota</taxon>
        <taxon>Fungi</taxon>
        <taxon>Dikarya</taxon>
        <taxon>Ascomycota</taxon>
        <taxon>Pezizomycotina</taxon>
        <taxon>Dothideomycetes</taxon>
        <taxon>Dothideomycetes incertae sedis</taxon>
        <taxon>Botryosphaeriales</taxon>
        <taxon>Phyllostictaceae</taxon>
        <taxon>Phyllosticta</taxon>
    </lineage>
</organism>
<comment type="caution">
    <text evidence="4">The sequence shown here is derived from an EMBL/GenBank/DDBJ whole genome shotgun (WGS) entry which is preliminary data.</text>
</comment>
<gene>
    <name evidence="4" type="ORF">IWX46DRAFT_621361</name>
</gene>
<accession>A0ABR1LYK1</accession>
<evidence type="ECO:0000256" key="2">
    <source>
        <dbReference type="RuleBase" id="RU341113"/>
    </source>
</evidence>
<dbReference type="Pfam" id="PF01244">
    <property type="entry name" value="Peptidase_M19"/>
    <property type="match status" value="1"/>
</dbReference>
<keyword evidence="3" id="KW-1133">Transmembrane helix</keyword>